<dbReference type="Gene3D" id="2.30.110.10">
    <property type="entry name" value="Electron Transport, Fmn-binding Protein, Chain A"/>
    <property type="match status" value="1"/>
</dbReference>
<evidence type="ECO:0000313" key="4">
    <source>
        <dbReference type="Proteomes" id="UP000326912"/>
    </source>
</evidence>
<dbReference type="EMBL" id="BKZW01000001">
    <property type="protein sequence ID" value="GER88830.1"/>
    <property type="molecule type" value="Genomic_DNA"/>
</dbReference>
<dbReference type="Proteomes" id="UP000326912">
    <property type="component" value="Unassembled WGS sequence"/>
</dbReference>
<dbReference type="AlphaFoldDB" id="A0A5J4KQW3"/>
<dbReference type="InterPro" id="IPR019920">
    <property type="entry name" value="F420-binding_dom_put"/>
</dbReference>
<dbReference type="PANTHER" id="PTHR35176">
    <property type="entry name" value="HEME OXYGENASE HI_0854-RELATED"/>
    <property type="match status" value="1"/>
</dbReference>
<name>A0A5J4KQW3_9CHLR</name>
<dbReference type="InterPro" id="IPR052019">
    <property type="entry name" value="F420H2_bilvrd_red/Heme_oxyg"/>
</dbReference>
<dbReference type="SUPFAM" id="SSF50475">
    <property type="entry name" value="FMN-binding split barrel"/>
    <property type="match status" value="1"/>
</dbReference>
<keyword evidence="4" id="KW-1185">Reference proteome</keyword>
<dbReference type="GO" id="GO:0005829">
    <property type="term" value="C:cytosol"/>
    <property type="evidence" value="ECO:0007669"/>
    <property type="project" value="TreeGrafter"/>
</dbReference>
<dbReference type="GO" id="GO:0070967">
    <property type="term" value="F:coenzyme F420 binding"/>
    <property type="evidence" value="ECO:0007669"/>
    <property type="project" value="TreeGrafter"/>
</dbReference>
<sequence length="140" mass="15456">MVSLSAECREFLAKDTRTGKLATVRSDGRPHVVPIWFVLDGDTLVFNTGEATVKGLNLRRSGQACVCVDEEIVPYAFAMIEGTVELSDNLVEVREWATRIAARYMGEDLAESYGARNGVAGELLVRLKPTRVIFQKNVAH</sequence>
<feature type="domain" description="Pyridoxamine 5'-phosphate oxidase N-terminal" evidence="2">
    <location>
        <begin position="5"/>
        <end position="135"/>
    </location>
</feature>
<dbReference type="RefSeq" id="WP_151756683.1">
    <property type="nucleotide sequence ID" value="NZ_BKZW01000001.1"/>
</dbReference>
<proteinExistence type="predicted"/>
<keyword evidence="1" id="KW-0560">Oxidoreductase</keyword>
<organism evidence="3 4">
    <name type="scientific">Dictyobacter vulcani</name>
    <dbReference type="NCBI Taxonomy" id="2607529"/>
    <lineage>
        <taxon>Bacteria</taxon>
        <taxon>Bacillati</taxon>
        <taxon>Chloroflexota</taxon>
        <taxon>Ktedonobacteria</taxon>
        <taxon>Ktedonobacterales</taxon>
        <taxon>Dictyobacteraceae</taxon>
        <taxon>Dictyobacter</taxon>
    </lineage>
</organism>
<dbReference type="Pfam" id="PF01243">
    <property type="entry name" value="PNPOx_N"/>
    <property type="match status" value="1"/>
</dbReference>
<accession>A0A5J4KQW3</accession>
<comment type="caution">
    <text evidence="3">The sequence shown here is derived from an EMBL/GenBank/DDBJ whole genome shotgun (WGS) entry which is preliminary data.</text>
</comment>
<reference evidence="3 4" key="1">
    <citation type="submission" date="2019-10" db="EMBL/GenBank/DDBJ databases">
        <title>Dictyobacter vulcani sp. nov., within the class Ktedonobacteria, isolated from soil of volcanic Mt. Zao.</title>
        <authorList>
            <person name="Zheng Y."/>
            <person name="Wang C.M."/>
            <person name="Sakai Y."/>
            <person name="Abe K."/>
            <person name="Yokota A."/>
            <person name="Yabe S."/>
        </authorList>
    </citation>
    <scope>NUCLEOTIDE SEQUENCE [LARGE SCALE GENOMIC DNA]</scope>
    <source>
        <strain evidence="3 4">W12</strain>
    </source>
</reference>
<dbReference type="PANTHER" id="PTHR35176:SF1">
    <property type="entry name" value="F420H(2)-DEPENDENT BILIVERDIN REDUCTASE"/>
    <property type="match status" value="1"/>
</dbReference>
<dbReference type="NCBIfam" id="TIGR03618">
    <property type="entry name" value="Rv1155_F420"/>
    <property type="match status" value="1"/>
</dbReference>
<protein>
    <submittedName>
        <fullName evidence="3">PPOX class F420-dependent enzyme</fullName>
    </submittedName>
</protein>
<dbReference type="GO" id="GO:0016627">
    <property type="term" value="F:oxidoreductase activity, acting on the CH-CH group of donors"/>
    <property type="evidence" value="ECO:0007669"/>
    <property type="project" value="TreeGrafter"/>
</dbReference>
<evidence type="ECO:0000256" key="1">
    <source>
        <dbReference type="ARBA" id="ARBA00023002"/>
    </source>
</evidence>
<evidence type="ECO:0000259" key="2">
    <source>
        <dbReference type="Pfam" id="PF01243"/>
    </source>
</evidence>
<dbReference type="InterPro" id="IPR011576">
    <property type="entry name" value="Pyridox_Oxase_N"/>
</dbReference>
<evidence type="ECO:0000313" key="3">
    <source>
        <dbReference type="EMBL" id="GER88830.1"/>
    </source>
</evidence>
<dbReference type="InterPro" id="IPR012349">
    <property type="entry name" value="Split_barrel_FMN-bd"/>
</dbReference>
<gene>
    <name evidence="3" type="ORF">KDW_29920</name>
</gene>